<keyword evidence="2" id="KW-0812">Transmembrane</keyword>
<feature type="transmembrane region" description="Helical" evidence="2">
    <location>
        <begin position="71"/>
        <end position="91"/>
    </location>
</feature>
<name>A0ABD5QG72_9EURY</name>
<dbReference type="Pfam" id="PF10002">
    <property type="entry name" value="DUF2243"/>
    <property type="match status" value="1"/>
</dbReference>
<keyword evidence="4" id="KW-1185">Reference proteome</keyword>
<dbReference type="AlphaFoldDB" id="A0ABD5QG72"/>
<evidence type="ECO:0000313" key="3">
    <source>
        <dbReference type="EMBL" id="MFC4988767.1"/>
    </source>
</evidence>
<feature type="region of interest" description="Disordered" evidence="1">
    <location>
        <begin position="166"/>
        <end position="192"/>
    </location>
</feature>
<evidence type="ECO:0000313" key="4">
    <source>
        <dbReference type="Proteomes" id="UP001595925"/>
    </source>
</evidence>
<comment type="caution">
    <text evidence="3">The sequence shown here is derived from an EMBL/GenBank/DDBJ whole genome shotgun (WGS) entry which is preliminary data.</text>
</comment>
<dbReference type="RefSeq" id="WP_224827482.1">
    <property type="nucleotide sequence ID" value="NZ_JAIVEF010000001.1"/>
</dbReference>
<protein>
    <submittedName>
        <fullName evidence="3">DUF2243 domain-containing protein</fullName>
    </submittedName>
</protein>
<accession>A0ABD5QG72</accession>
<reference evidence="3 4" key="1">
    <citation type="journal article" date="2019" name="Int. J. Syst. Evol. Microbiol.">
        <title>The Global Catalogue of Microorganisms (GCM) 10K type strain sequencing project: providing services to taxonomists for standard genome sequencing and annotation.</title>
        <authorList>
            <consortium name="The Broad Institute Genomics Platform"/>
            <consortium name="The Broad Institute Genome Sequencing Center for Infectious Disease"/>
            <person name="Wu L."/>
            <person name="Ma J."/>
        </authorList>
    </citation>
    <scope>NUCLEOTIDE SEQUENCE [LARGE SCALE GENOMIC DNA]</scope>
    <source>
        <strain evidence="3 4">CGMCC 1.15824</strain>
    </source>
</reference>
<evidence type="ECO:0000256" key="1">
    <source>
        <dbReference type="SAM" id="MobiDB-lite"/>
    </source>
</evidence>
<dbReference type="EMBL" id="JBHSJG010000036">
    <property type="protein sequence ID" value="MFC4988767.1"/>
    <property type="molecule type" value="Genomic_DNA"/>
</dbReference>
<gene>
    <name evidence="3" type="ORF">ACFPFO_13535</name>
</gene>
<evidence type="ECO:0000256" key="2">
    <source>
        <dbReference type="SAM" id="Phobius"/>
    </source>
</evidence>
<sequence>MSKPDSSETWLGIQRLARPLVVAGVVLGLGLGGFFDGIVLHQILQWHNMVSSYPDPSVANDFRLNVVADGFFHGATYVLTLLGITLLMRAWRLSGVPASRRTLFGSTIAGWGLFNTVEGILNHHLLGIHHVWPAGPGPVVLWDVAFLVWGLLFVAVGYAIVRGDPSVSPTSDREGGNRGTTPGPAERERAND</sequence>
<feature type="transmembrane region" description="Helical" evidence="2">
    <location>
        <begin position="103"/>
        <end position="121"/>
    </location>
</feature>
<feature type="transmembrane region" description="Helical" evidence="2">
    <location>
        <begin position="20"/>
        <end position="44"/>
    </location>
</feature>
<proteinExistence type="predicted"/>
<organism evidence="3 4">
    <name type="scientific">Saliphagus infecundisoli</name>
    <dbReference type="NCBI Taxonomy" id="1849069"/>
    <lineage>
        <taxon>Archaea</taxon>
        <taxon>Methanobacteriati</taxon>
        <taxon>Methanobacteriota</taxon>
        <taxon>Stenosarchaea group</taxon>
        <taxon>Halobacteria</taxon>
        <taxon>Halobacteriales</taxon>
        <taxon>Natrialbaceae</taxon>
        <taxon>Saliphagus</taxon>
    </lineage>
</organism>
<keyword evidence="2" id="KW-1133">Transmembrane helix</keyword>
<dbReference type="InterPro" id="IPR018719">
    <property type="entry name" value="DUF2243_membrane"/>
</dbReference>
<keyword evidence="2" id="KW-0472">Membrane</keyword>
<feature type="transmembrane region" description="Helical" evidence="2">
    <location>
        <begin position="141"/>
        <end position="161"/>
    </location>
</feature>
<dbReference type="Proteomes" id="UP001595925">
    <property type="component" value="Unassembled WGS sequence"/>
</dbReference>